<dbReference type="GO" id="GO:0031347">
    <property type="term" value="P:regulation of defense response"/>
    <property type="evidence" value="ECO:0007669"/>
    <property type="project" value="UniProtKB-UniRule"/>
</dbReference>
<dbReference type="EMBL" id="KK915662">
    <property type="protein sequence ID" value="KDP21403.1"/>
    <property type="molecule type" value="Genomic_DNA"/>
</dbReference>
<dbReference type="GO" id="GO:0005634">
    <property type="term" value="C:nucleus"/>
    <property type="evidence" value="ECO:0007669"/>
    <property type="project" value="UniProtKB-SubCell"/>
</dbReference>
<keyword evidence="2" id="KW-1184">Jasmonic acid signaling pathway</keyword>
<organism evidence="5 6">
    <name type="scientific">Jatropha curcas</name>
    <name type="common">Barbados nut</name>
    <dbReference type="NCBI Taxonomy" id="180498"/>
    <lineage>
        <taxon>Eukaryota</taxon>
        <taxon>Viridiplantae</taxon>
        <taxon>Streptophyta</taxon>
        <taxon>Embryophyta</taxon>
        <taxon>Tracheophyta</taxon>
        <taxon>Spermatophyta</taxon>
        <taxon>Magnoliopsida</taxon>
        <taxon>eudicotyledons</taxon>
        <taxon>Gunneridae</taxon>
        <taxon>Pentapetalae</taxon>
        <taxon>rosids</taxon>
        <taxon>fabids</taxon>
        <taxon>Malpighiales</taxon>
        <taxon>Euphorbiaceae</taxon>
        <taxon>Crotonoideae</taxon>
        <taxon>Jatropheae</taxon>
        <taxon>Jatropha</taxon>
    </lineage>
</organism>
<proteinExistence type="inferred from homology"/>
<name>A0A067JF47_JATCU</name>
<comment type="subcellular location">
    <subcellularLocation>
        <location evidence="2">Nucleus</location>
    </subcellularLocation>
</comment>
<dbReference type="SMART" id="SM00979">
    <property type="entry name" value="TIFY"/>
    <property type="match status" value="1"/>
</dbReference>
<feature type="compositionally biased region" description="Polar residues" evidence="3">
    <location>
        <begin position="277"/>
        <end position="286"/>
    </location>
</feature>
<dbReference type="KEGG" id="jcu:105649938"/>
<keyword evidence="2" id="KW-0539">Nucleus</keyword>
<comment type="similarity">
    <text evidence="1 2">Belongs to the TIFY/JAZ family.</text>
</comment>
<evidence type="ECO:0000256" key="1">
    <source>
        <dbReference type="ARBA" id="ARBA00008614"/>
    </source>
</evidence>
<dbReference type="OrthoDB" id="1934352at2759"/>
<comment type="function">
    <text evidence="2">Repressor of jasmonate responses.</text>
</comment>
<dbReference type="PANTHER" id="PTHR33077:SF60">
    <property type="entry name" value="TIFY DOMAIN-CONTAINING PROTEIN"/>
    <property type="match status" value="1"/>
</dbReference>
<dbReference type="PANTHER" id="PTHR33077">
    <property type="entry name" value="PROTEIN TIFY 4A-RELATED-RELATED"/>
    <property type="match status" value="1"/>
</dbReference>
<comment type="domain">
    <text evidence="2">The jas domain is required for interaction with COI1.</text>
</comment>
<accession>A0A067JF47</accession>
<keyword evidence="6" id="KW-1185">Reference proteome</keyword>
<evidence type="ECO:0000256" key="3">
    <source>
        <dbReference type="SAM" id="MobiDB-lite"/>
    </source>
</evidence>
<evidence type="ECO:0000313" key="5">
    <source>
        <dbReference type="EMBL" id="KDP21403.1"/>
    </source>
</evidence>
<dbReference type="AlphaFoldDB" id="A0A067JF47"/>
<feature type="region of interest" description="Disordered" evidence="3">
    <location>
        <begin position="269"/>
        <end position="318"/>
    </location>
</feature>
<feature type="region of interest" description="Disordered" evidence="3">
    <location>
        <begin position="66"/>
        <end position="91"/>
    </location>
</feature>
<feature type="region of interest" description="Disordered" evidence="3">
    <location>
        <begin position="112"/>
        <end position="149"/>
    </location>
</feature>
<feature type="domain" description="Tify" evidence="4">
    <location>
        <begin position="149"/>
        <end position="184"/>
    </location>
</feature>
<dbReference type="PROSITE" id="PS51320">
    <property type="entry name" value="TIFY"/>
    <property type="match status" value="1"/>
</dbReference>
<dbReference type="Pfam" id="PF09425">
    <property type="entry name" value="Jas_motif"/>
    <property type="match status" value="1"/>
</dbReference>
<gene>
    <name evidence="5" type="ORF">JCGZ_21874</name>
</gene>
<evidence type="ECO:0000256" key="2">
    <source>
        <dbReference type="RuleBase" id="RU369065"/>
    </source>
</evidence>
<feature type="region of interest" description="Disordered" evidence="3">
    <location>
        <begin position="1"/>
        <end position="25"/>
    </location>
</feature>
<dbReference type="InterPro" id="IPR010399">
    <property type="entry name" value="Tify_dom"/>
</dbReference>
<dbReference type="GO" id="GO:0009611">
    <property type="term" value="P:response to wounding"/>
    <property type="evidence" value="ECO:0007669"/>
    <property type="project" value="UniProtKB-UniRule"/>
</dbReference>
<sequence>MQPAETISRPPLDKPLQQLTEDDISQLTREDCRRYLKEKGMRRPSWNKSQAIQQVISLKTLLETTPDWNGNEPRRRLYIPRPDNPNRAPAISPVSLKETRADTRITPSPEELVPYRRLDPPKHDVPGDPSVHHLAKENDSVSPRTKGAANEPIGQMTIFYCGKVNVYDDVPSDKAQTIMQLAAYPLSLSLETSTDMVPALCPIPRQLESPGVKPAAPVMIFSTLNTGKVAENCQLPREECNISHEDNLEGPTSRKASVQRYLEKRKDRFKNKRKTAMPSSPRSDINLNRAREQCSNDQCNLTDASSPPQPRHQTASNT</sequence>
<dbReference type="Proteomes" id="UP000027138">
    <property type="component" value="Unassembled WGS sequence"/>
</dbReference>
<dbReference type="Pfam" id="PF06200">
    <property type="entry name" value="tify"/>
    <property type="match status" value="1"/>
</dbReference>
<feature type="compositionally biased region" description="Polar residues" evidence="3">
    <location>
        <begin position="295"/>
        <end position="318"/>
    </location>
</feature>
<protein>
    <recommendedName>
        <fullName evidence="2">Protein TIFY</fullName>
    </recommendedName>
    <alternativeName>
        <fullName evidence="2">Jasmonate ZIM domain-containing protein</fullName>
    </alternativeName>
</protein>
<dbReference type="GO" id="GO:2000022">
    <property type="term" value="P:regulation of jasmonic acid mediated signaling pathway"/>
    <property type="evidence" value="ECO:0007669"/>
    <property type="project" value="UniProtKB-UniRule"/>
</dbReference>
<dbReference type="InterPro" id="IPR040390">
    <property type="entry name" value="TIFY/JAZ"/>
</dbReference>
<evidence type="ECO:0000259" key="4">
    <source>
        <dbReference type="PROSITE" id="PS51320"/>
    </source>
</evidence>
<feature type="compositionally biased region" description="Basic and acidic residues" evidence="3">
    <location>
        <begin position="113"/>
        <end position="139"/>
    </location>
</feature>
<dbReference type="STRING" id="180498.A0A067JF47"/>
<reference evidence="5 6" key="1">
    <citation type="journal article" date="2014" name="PLoS ONE">
        <title>Global Analysis of Gene Expression Profiles in Physic Nut (Jatropha curcas L.) Seedlings Exposed to Salt Stress.</title>
        <authorList>
            <person name="Zhang L."/>
            <person name="Zhang C."/>
            <person name="Wu P."/>
            <person name="Chen Y."/>
            <person name="Li M."/>
            <person name="Jiang H."/>
            <person name="Wu G."/>
        </authorList>
    </citation>
    <scope>NUCLEOTIDE SEQUENCE [LARGE SCALE GENOMIC DNA]</scope>
    <source>
        <strain evidence="6">cv. GZQX0401</strain>
        <tissue evidence="5">Young leaves</tissue>
    </source>
</reference>
<evidence type="ECO:0000313" key="6">
    <source>
        <dbReference type="Proteomes" id="UP000027138"/>
    </source>
</evidence>
<dbReference type="InterPro" id="IPR018467">
    <property type="entry name" value="CCT_CS"/>
</dbReference>